<evidence type="ECO:0000313" key="3">
    <source>
        <dbReference type="EMBL" id="BAM04383.1"/>
    </source>
</evidence>
<dbReference type="Pfam" id="PF18040">
    <property type="entry name" value="BPA_C"/>
    <property type="match status" value="1"/>
</dbReference>
<dbReference type="Gene3D" id="3.20.20.80">
    <property type="entry name" value="Glycosidases"/>
    <property type="match status" value="1"/>
</dbReference>
<dbReference type="eggNOG" id="COG3664">
    <property type="taxonomic scope" value="Bacteria"/>
</dbReference>
<dbReference type="HOGENOM" id="CLU_362417_0_0_0"/>
<dbReference type="Gene3D" id="2.60.120.1200">
    <property type="match status" value="1"/>
</dbReference>
<dbReference type="KEGG" id="phm:PSMK_22240"/>
<dbReference type="GO" id="GO:0033916">
    <property type="term" value="F:beta-agarase activity"/>
    <property type="evidence" value="ECO:0007669"/>
    <property type="project" value="UniProtKB-EC"/>
</dbReference>
<feature type="domain" description="Porphyranase beta-sandwich" evidence="2">
    <location>
        <begin position="568"/>
        <end position="667"/>
    </location>
</feature>
<keyword evidence="4" id="KW-1185">Reference proteome</keyword>
<dbReference type="SUPFAM" id="SSF51445">
    <property type="entry name" value="(Trans)glycosidases"/>
    <property type="match status" value="1"/>
</dbReference>
<dbReference type="InterPro" id="IPR041224">
    <property type="entry name" value="BPA_C"/>
</dbReference>
<dbReference type="EMBL" id="AP012338">
    <property type="protein sequence ID" value="BAM04383.1"/>
    <property type="molecule type" value="Genomic_DNA"/>
</dbReference>
<dbReference type="InterPro" id="IPR017853">
    <property type="entry name" value="GH"/>
</dbReference>
<evidence type="ECO:0000259" key="1">
    <source>
        <dbReference type="Pfam" id="PF18040"/>
    </source>
</evidence>
<dbReference type="EC" id="3.2.1.81" evidence="3"/>
<evidence type="ECO:0000313" key="4">
    <source>
        <dbReference type="Proteomes" id="UP000007881"/>
    </source>
</evidence>
<dbReference type="OrthoDB" id="291800at2"/>
<name>I0IGJ5_PHYMF</name>
<keyword evidence="3" id="KW-0326">Glycosidase</keyword>
<accession>I0IGJ5</accession>
<dbReference type="STRING" id="1142394.PSMK_22240"/>
<dbReference type="CDD" id="cd21510">
    <property type="entry name" value="agarase_cat"/>
    <property type="match status" value="1"/>
</dbReference>
<protein>
    <submittedName>
        <fullName evidence="3">Putative beta-agarase</fullName>
        <ecNumber evidence="3">3.2.1.81</ecNumber>
    </submittedName>
</protein>
<dbReference type="PATRIC" id="fig|1142394.8.peg.2296"/>
<sequence length="771" mass="83399">MLLACLLPLGHAAAEVALPPSAQADKARLAHLFEVAERHDPVRMTQVNSQEQRLQAVRFGRGTGPVRGEARLEVPADLLPLWSFFKQLQLVGETAGLSVAWRSGSGAAGEASHWYRAEGLNVFQAGSIPAEPGTPLTLILRGEGRLEEVRLQIDDNGIGPVFDESPWSALGADRPVVPVGVEMDLSAKRALGGTTRFEREKFFRVYAAPWGGPWGVLDAVAERGFLPGRQLFKIAPALEVGYPEDGPGKPPFREDPDRPRHTDPAFFSSGWSWPEVEAGIAERYAGLDYALCLDEWPSFNRHAGPGVVNSRGTPADFDAAAETAGRTVKLVSELTGLAPAWVEVKNESDVPYEWSYHGVEGVDAWDLLADFHVKVADAVRAFSPGVKVGGPTSAYPALAVKDWALARRHTAFMDATRGRLDFYSHHFYEGAGLLFEDLRAGGGDTYLLGKATSYLDLLRAHGANTGNTVPFLLTEFGTLTGGGQDHQRWQAIRNWSAYLVQFMQRPDELDLCVPFAIPLLWWDPDHPHALFEPDGDGGWRPTPMARFLDLWEGYGGELLPIASDDPLVSVHAAGDGRTLWVAISNMRSRRVAVDLAAGLAGAEVATADRRRLWLDRGELVWSVEDAAAALAAVELSPEETSILEITLAEPLSPARVLGLSRHYGTRTLLRTGTPQTLTVGGPAGAAASALLRVGVQRENGFTQPLRVSFNGAELEADLAFSAGIPAFDAFVTVEVPAGLVRERNQLVLHQPEPGGTLASAVLLVETERPLP</sequence>
<dbReference type="AlphaFoldDB" id="I0IGJ5"/>
<dbReference type="Proteomes" id="UP000007881">
    <property type="component" value="Chromosome"/>
</dbReference>
<keyword evidence="3" id="KW-0378">Hydrolase</keyword>
<gene>
    <name evidence="3" type="ordered locus">PSMK_22240</name>
</gene>
<dbReference type="Pfam" id="PF18206">
    <property type="entry name" value="Porphyrn_cat_1"/>
    <property type="match status" value="1"/>
</dbReference>
<organism evidence="3 4">
    <name type="scientific">Phycisphaera mikurensis (strain NBRC 102666 / KCTC 22515 / FYK2301M01)</name>
    <dbReference type="NCBI Taxonomy" id="1142394"/>
    <lineage>
        <taxon>Bacteria</taxon>
        <taxon>Pseudomonadati</taxon>
        <taxon>Planctomycetota</taxon>
        <taxon>Phycisphaerae</taxon>
        <taxon>Phycisphaerales</taxon>
        <taxon>Phycisphaeraceae</taxon>
        <taxon>Phycisphaera</taxon>
    </lineage>
</organism>
<dbReference type="RefSeq" id="WP_014437601.1">
    <property type="nucleotide sequence ID" value="NC_017080.1"/>
</dbReference>
<feature type="domain" description="Beta-porphyranase A C-terminal" evidence="1">
    <location>
        <begin position="686"/>
        <end position="764"/>
    </location>
</feature>
<proteinExistence type="predicted"/>
<evidence type="ECO:0000259" key="2">
    <source>
        <dbReference type="Pfam" id="PF18206"/>
    </source>
</evidence>
<reference evidence="3 4" key="1">
    <citation type="submission" date="2012-02" db="EMBL/GenBank/DDBJ databases">
        <title>Complete genome sequence of Phycisphaera mikurensis NBRC 102666.</title>
        <authorList>
            <person name="Ankai A."/>
            <person name="Hosoyama A."/>
            <person name="Terui Y."/>
            <person name="Sekine M."/>
            <person name="Fukai R."/>
            <person name="Kato Y."/>
            <person name="Nakamura S."/>
            <person name="Yamada-Narita S."/>
            <person name="Kawakoshi A."/>
            <person name="Fukunaga Y."/>
            <person name="Yamazaki S."/>
            <person name="Fujita N."/>
        </authorList>
    </citation>
    <scope>NUCLEOTIDE SEQUENCE [LARGE SCALE GENOMIC DNA]</scope>
    <source>
        <strain evidence="4">NBRC 102666 / KCTC 22515 / FYK2301M01</strain>
    </source>
</reference>
<dbReference type="InterPro" id="IPR040527">
    <property type="entry name" value="Beta-sand_Porphyrn"/>
</dbReference>